<evidence type="ECO:0000259" key="1">
    <source>
        <dbReference type="Pfam" id="PF01636"/>
    </source>
</evidence>
<organism evidence="2 3">
    <name type="scientific">Crystallibacter crystallopoietes</name>
    <dbReference type="NCBI Taxonomy" id="37928"/>
    <lineage>
        <taxon>Bacteria</taxon>
        <taxon>Bacillati</taxon>
        <taxon>Actinomycetota</taxon>
        <taxon>Actinomycetes</taxon>
        <taxon>Micrococcales</taxon>
        <taxon>Micrococcaceae</taxon>
        <taxon>Crystallibacter</taxon>
    </lineage>
</organism>
<dbReference type="RefSeq" id="WP_074699331.1">
    <property type="nucleotide sequence ID" value="NZ_CP018863.1"/>
</dbReference>
<dbReference type="SUPFAM" id="SSF56112">
    <property type="entry name" value="Protein kinase-like (PK-like)"/>
    <property type="match status" value="1"/>
</dbReference>
<proteinExistence type="predicted"/>
<dbReference type="PANTHER" id="PTHR21310">
    <property type="entry name" value="AMINOGLYCOSIDE PHOSPHOTRANSFERASE-RELATED-RELATED"/>
    <property type="match status" value="1"/>
</dbReference>
<evidence type="ECO:0000313" key="3">
    <source>
        <dbReference type="Proteomes" id="UP000181917"/>
    </source>
</evidence>
<dbReference type="EMBL" id="FNKH01000002">
    <property type="protein sequence ID" value="SDQ36048.1"/>
    <property type="molecule type" value="Genomic_DNA"/>
</dbReference>
<accession>A0A1H1A8K5</accession>
<dbReference type="CDD" id="cd05152">
    <property type="entry name" value="MPH2"/>
    <property type="match status" value="1"/>
</dbReference>
<dbReference type="STRING" id="37928.SAMN04489742_0810"/>
<dbReference type="AlphaFoldDB" id="A0A1H1A8K5"/>
<evidence type="ECO:0000313" key="2">
    <source>
        <dbReference type="EMBL" id="SDQ36048.1"/>
    </source>
</evidence>
<dbReference type="InterPro" id="IPR002575">
    <property type="entry name" value="Aminoglycoside_PTrfase"/>
</dbReference>
<keyword evidence="3" id="KW-1185">Reference proteome</keyword>
<dbReference type="InterPro" id="IPR011009">
    <property type="entry name" value="Kinase-like_dom_sf"/>
</dbReference>
<protein>
    <submittedName>
        <fullName evidence="2">Macrolide phosphotransferase</fullName>
    </submittedName>
</protein>
<dbReference type="Proteomes" id="UP000181917">
    <property type="component" value="Unassembled WGS sequence"/>
</dbReference>
<dbReference type="Gene3D" id="3.90.1200.10">
    <property type="match status" value="1"/>
</dbReference>
<dbReference type="PANTHER" id="PTHR21310:SF15">
    <property type="entry name" value="AMINOGLYCOSIDE PHOSPHOTRANSFERASE DOMAIN-CONTAINING PROTEIN"/>
    <property type="match status" value="1"/>
</dbReference>
<dbReference type="GO" id="GO:0016740">
    <property type="term" value="F:transferase activity"/>
    <property type="evidence" value="ECO:0007669"/>
    <property type="project" value="UniProtKB-KW"/>
</dbReference>
<dbReference type="Pfam" id="PF01636">
    <property type="entry name" value="APH"/>
    <property type="match status" value="1"/>
</dbReference>
<sequence>MSDEPEFTAASVAELAQEHGLDIDSTSVTFNEAGLDYLVAFAVARGNKHWVLRIPRRPDVSAKIADEAKILKLVKGKLSAAVPDWRIRSRTLIAYPALPGEPGLTVEDGQPVWHFDRESPTYCASLGRLIAQLHRIDAEQAHAAGIPTLTPEEVREEWRTNLAKVEAEFQIADALLDRWNAWLAEDSYWPDFTVFTHGELYPAHLLLDENAEIRSVLDWTTAKVADPALDFMFQHMVSTPEAFDLTVRSYLDDGGRVPPRLADQCAELIAAAPISYGVYAMTTGNPDHQAAAAAQLNPAD</sequence>
<feature type="domain" description="Aminoglycoside phosphotransferase" evidence="1">
    <location>
        <begin position="41"/>
        <end position="261"/>
    </location>
</feature>
<dbReference type="Gene3D" id="3.30.200.20">
    <property type="entry name" value="Phosphorylase Kinase, domain 1"/>
    <property type="match status" value="1"/>
</dbReference>
<dbReference type="OrthoDB" id="3806873at2"/>
<dbReference type="InterPro" id="IPR051678">
    <property type="entry name" value="AGP_Transferase"/>
</dbReference>
<keyword evidence="2" id="KW-0808">Transferase</keyword>
<dbReference type="KEGG" id="acry:AC20117_13275"/>
<reference evidence="2 3" key="1">
    <citation type="submission" date="2016-10" db="EMBL/GenBank/DDBJ databases">
        <authorList>
            <person name="de Groot N.N."/>
        </authorList>
    </citation>
    <scope>NUCLEOTIDE SEQUENCE [LARGE SCALE GENOMIC DNA]</scope>
    <source>
        <strain evidence="2 3">DSM 20117</strain>
    </source>
</reference>
<gene>
    <name evidence="2" type="ORF">SAMN04489742_0810</name>
</gene>
<name>A0A1H1A8K5_9MICC</name>